<sequence>MSISTSSSGPFNTILGWVPRWLGFVLILLAGAACMVSGLLLSPSAGVVAFGVAFIVVATLSWVSGGGATPSVRPGDRSFGASLDHLPMWVWVVNVGLIVVAIAVRLLVS</sequence>
<reference evidence="3" key="1">
    <citation type="journal article" date="2019" name="Int. J. Syst. Evol. Microbiol.">
        <title>The Global Catalogue of Microorganisms (GCM) 10K type strain sequencing project: providing services to taxonomists for standard genome sequencing and annotation.</title>
        <authorList>
            <consortium name="The Broad Institute Genomics Platform"/>
            <consortium name="The Broad Institute Genome Sequencing Center for Infectious Disease"/>
            <person name="Wu L."/>
            <person name="Ma J."/>
        </authorList>
    </citation>
    <scope>NUCLEOTIDE SEQUENCE [LARGE SCALE GENOMIC DNA]</scope>
    <source>
        <strain evidence="3">CCTCC AB 2017081</strain>
    </source>
</reference>
<evidence type="ECO:0000256" key="1">
    <source>
        <dbReference type="SAM" id="Phobius"/>
    </source>
</evidence>
<organism evidence="2 3">
    <name type="scientific">Deinococcus rufus</name>
    <dbReference type="NCBI Taxonomy" id="2136097"/>
    <lineage>
        <taxon>Bacteria</taxon>
        <taxon>Thermotogati</taxon>
        <taxon>Deinococcota</taxon>
        <taxon>Deinococci</taxon>
        <taxon>Deinococcales</taxon>
        <taxon>Deinococcaceae</taxon>
        <taxon>Deinococcus</taxon>
    </lineage>
</organism>
<keyword evidence="1" id="KW-1133">Transmembrane helix</keyword>
<name>A0ABV7Z301_9DEIO</name>
<dbReference type="EMBL" id="JBHRZG010000002">
    <property type="protein sequence ID" value="MFC3831623.1"/>
    <property type="molecule type" value="Genomic_DNA"/>
</dbReference>
<protein>
    <submittedName>
        <fullName evidence="2">Uncharacterized protein</fullName>
    </submittedName>
</protein>
<keyword evidence="1" id="KW-0472">Membrane</keyword>
<keyword evidence="1" id="KW-0812">Transmembrane</keyword>
<dbReference type="Proteomes" id="UP001595803">
    <property type="component" value="Unassembled WGS sequence"/>
</dbReference>
<comment type="caution">
    <text evidence="2">The sequence shown here is derived from an EMBL/GenBank/DDBJ whole genome shotgun (WGS) entry which is preliminary data.</text>
</comment>
<proteinExistence type="predicted"/>
<feature type="transmembrane region" description="Helical" evidence="1">
    <location>
        <begin position="20"/>
        <end position="41"/>
    </location>
</feature>
<feature type="transmembrane region" description="Helical" evidence="1">
    <location>
        <begin position="48"/>
        <end position="68"/>
    </location>
</feature>
<evidence type="ECO:0000313" key="2">
    <source>
        <dbReference type="EMBL" id="MFC3831623.1"/>
    </source>
</evidence>
<feature type="transmembrane region" description="Helical" evidence="1">
    <location>
        <begin position="88"/>
        <end position="108"/>
    </location>
</feature>
<gene>
    <name evidence="2" type="ORF">ACFOSB_01955</name>
</gene>
<evidence type="ECO:0000313" key="3">
    <source>
        <dbReference type="Proteomes" id="UP001595803"/>
    </source>
</evidence>
<keyword evidence="3" id="KW-1185">Reference proteome</keyword>
<dbReference type="RefSeq" id="WP_322473722.1">
    <property type="nucleotide sequence ID" value="NZ_JBHRZG010000002.1"/>
</dbReference>
<accession>A0ABV7Z301</accession>